<feature type="compositionally biased region" description="Polar residues" evidence="1">
    <location>
        <begin position="53"/>
        <end position="62"/>
    </location>
</feature>
<protein>
    <submittedName>
        <fullName evidence="2">Uncharacterized protein</fullName>
    </submittedName>
</protein>
<evidence type="ECO:0000256" key="1">
    <source>
        <dbReference type="SAM" id="MobiDB-lite"/>
    </source>
</evidence>
<dbReference type="EMBL" id="JABSTV010001245">
    <property type="protein sequence ID" value="KAH7981966.1"/>
    <property type="molecule type" value="Genomic_DNA"/>
</dbReference>
<dbReference type="AlphaFoldDB" id="A0A9D4QGF0"/>
<evidence type="ECO:0000313" key="3">
    <source>
        <dbReference type="Proteomes" id="UP000821837"/>
    </source>
</evidence>
<name>A0A9D4QGF0_RHISA</name>
<proteinExistence type="predicted"/>
<feature type="region of interest" description="Disordered" evidence="1">
    <location>
        <begin position="1"/>
        <end position="118"/>
    </location>
</feature>
<reference evidence="2" key="1">
    <citation type="journal article" date="2020" name="Cell">
        <title>Large-Scale Comparative Analyses of Tick Genomes Elucidate Their Genetic Diversity and Vector Capacities.</title>
        <authorList>
            <consortium name="Tick Genome and Microbiome Consortium (TIGMIC)"/>
            <person name="Jia N."/>
            <person name="Wang J."/>
            <person name="Shi W."/>
            <person name="Du L."/>
            <person name="Sun Y."/>
            <person name="Zhan W."/>
            <person name="Jiang J.F."/>
            <person name="Wang Q."/>
            <person name="Zhang B."/>
            <person name="Ji P."/>
            <person name="Bell-Sakyi L."/>
            <person name="Cui X.M."/>
            <person name="Yuan T.T."/>
            <person name="Jiang B.G."/>
            <person name="Yang W.F."/>
            <person name="Lam T.T."/>
            <person name="Chang Q.C."/>
            <person name="Ding S.J."/>
            <person name="Wang X.J."/>
            <person name="Zhu J.G."/>
            <person name="Ruan X.D."/>
            <person name="Zhao L."/>
            <person name="Wei J.T."/>
            <person name="Ye R.Z."/>
            <person name="Que T.C."/>
            <person name="Du C.H."/>
            <person name="Zhou Y.H."/>
            <person name="Cheng J.X."/>
            <person name="Dai P.F."/>
            <person name="Guo W.B."/>
            <person name="Han X.H."/>
            <person name="Huang E.J."/>
            <person name="Li L.F."/>
            <person name="Wei W."/>
            <person name="Gao Y.C."/>
            <person name="Liu J.Z."/>
            <person name="Shao H.Z."/>
            <person name="Wang X."/>
            <person name="Wang C.C."/>
            <person name="Yang T.C."/>
            <person name="Huo Q.B."/>
            <person name="Li W."/>
            <person name="Chen H.Y."/>
            <person name="Chen S.E."/>
            <person name="Zhou L.G."/>
            <person name="Ni X.B."/>
            <person name="Tian J.H."/>
            <person name="Sheng Y."/>
            <person name="Liu T."/>
            <person name="Pan Y.S."/>
            <person name="Xia L.Y."/>
            <person name="Li J."/>
            <person name="Zhao F."/>
            <person name="Cao W.C."/>
        </authorList>
    </citation>
    <scope>NUCLEOTIDE SEQUENCE</scope>
    <source>
        <strain evidence="2">Rsan-2018</strain>
    </source>
</reference>
<dbReference type="Proteomes" id="UP000821837">
    <property type="component" value="Chromosome 1"/>
</dbReference>
<evidence type="ECO:0000313" key="2">
    <source>
        <dbReference type="EMBL" id="KAH7981966.1"/>
    </source>
</evidence>
<accession>A0A9D4QGF0</accession>
<sequence length="245" mass="26928">MKQSAVRLKVPVVGCLTKRKQLLRKATGDGVAGNKERDKETPAAHRKDKSDSPFFNNASTNARGHPGSRANLGRSRALAQPPVQKSGKKKRSRRHRQRRGAERREADGVAFFSPKRRHHEARWALSRRRCHSCQAQFMEFLAGFAAVNNTGVRSSRVQPNFAATSVLAPSLASTTVAEARTHRHTYYTERIGSNVASRRPGVERSSRLAAAQAAAVTCSGKLRARGERRPLRTFSARGAVVEAAV</sequence>
<feature type="compositionally biased region" description="Basic residues" evidence="1">
    <location>
        <begin position="86"/>
        <end position="98"/>
    </location>
</feature>
<keyword evidence="3" id="KW-1185">Reference proteome</keyword>
<feature type="compositionally biased region" description="Basic and acidic residues" evidence="1">
    <location>
        <begin position="34"/>
        <end position="51"/>
    </location>
</feature>
<organism evidence="2 3">
    <name type="scientific">Rhipicephalus sanguineus</name>
    <name type="common">Brown dog tick</name>
    <name type="synonym">Ixodes sanguineus</name>
    <dbReference type="NCBI Taxonomy" id="34632"/>
    <lineage>
        <taxon>Eukaryota</taxon>
        <taxon>Metazoa</taxon>
        <taxon>Ecdysozoa</taxon>
        <taxon>Arthropoda</taxon>
        <taxon>Chelicerata</taxon>
        <taxon>Arachnida</taxon>
        <taxon>Acari</taxon>
        <taxon>Parasitiformes</taxon>
        <taxon>Ixodida</taxon>
        <taxon>Ixodoidea</taxon>
        <taxon>Ixodidae</taxon>
        <taxon>Rhipicephalinae</taxon>
        <taxon>Rhipicephalus</taxon>
        <taxon>Rhipicephalus</taxon>
    </lineage>
</organism>
<gene>
    <name evidence="2" type="ORF">HPB52_002276</name>
</gene>
<comment type="caution">
    <text evidence="2">The sequence shown here is derived from an EMBL/GenBank/DDBJ whole genome shotgun (WGS) entry which is preliminary data.</text>
</comment>
<reference evidence="2" key="2">
    <citation type="submission" date="2021-09" db="EMBL/GenBank/DDBJ databases">
        <authorList>
            <person name="Jia N."/>
            <person name="Wang J."/>
            <person name="Shi W."/>
            <person name="Du L."/>
            <person name="Sun Y."/>
            <person name="Zhan W."/>
            <person name="Jiang J."/>
            <person name="Wang Q."/>
            <person name="Zhang B."/>
            <person name="Ji P."/>
            <person name="Sakyi L.B."/>
            <person name="Cui X."/>
            <person name="Yuan T."/>
            <person name="Jiang B."/>
            <person name="Yang W."/>
            <person name="Lam T.T.-Y."/>
            <person name="Chang Q."/>
            <person name="Ding S."/>
            <person name="Wang X."/>
            <person name="Zhu J."/>
            <person name="Ruan X."/>
            <person name="Zhao L."/>
            <person name="Wei J."/>
            <person name="Que T."/>
            <person name="Du C."/>
            <person name="Cheng J."/>
            <person name="Dai P."/>
            <person name="Han X."/>
            <person name="Huang E."/>
            <person name="Gao Y."/>
            <person name="Liu J."/>
            <person name="Shao H."/>
            <person name="Ye R."/>
            <person name="Li L."/>
            <person name="Wei W."/>
            <person name="Wang X."/>
            <person name="Wang C."/>
            <person name="Huo Q."/>
            <person name="Li W."/>
            <person name="Guo W."/>
            <person name="Chen H."/>
            <person name="Chen S."/>
            <person name="Zhou L."/>
            <person name="Zhou L."/>
            <person name="Ni X."/>
            <person name="Tian J."/>
            <person name="Zhou Y."/>
            <person name="Sheng Y."/>
            <person name="Liu T."/>
            <person name="Pan Y."/>
            <person name="Xia L."/>
            <person name="Li J."/>
            <person name="Zhao F."/>
            <person name="Cao W."/>
        </authorList>
    </citation>
    <scope>NUCLEOTIDE SEQUENCE</scope>
    <source>
        <strain evidence="2">Rsan-2018</strain>
        <tissue evidence="2">Larvae</tissue>
    </source>
</reference>